<evidence type="ECO:0008006" key="5">
    <source>
        <dbReference type="Google" id="ProtNLM"/>
    </source>
</evidence>
<dbReference type="STRING" id="1684307.A0A316UAB2"/>
<evidence type="ECO:0000256" key="1">
    <source>
        <dbReference type="ARBA" id="ARBA00009512"/>
    </source>
</evidence>
<reference evidence="3 4" key="1">
    <citation type="journal article" date="2018" name="Mol. Biol. Evol.">
        <title>Broad Genomic Sampling Reveals a Smut Pathogenic Ancestry of the Fungal Clade Ustilaginomycotina.</title>
        <authorList>
            <person name="Kijpornyongpan T."/>
            <person name="Mondo S.J."/>
            <person name="Barry K."/>
            <person name="Sandor L."/>
            <person name="Lee J."/>
            <person name="Lipzen A."/>
            <person name="Pangilinan J."/>
            <person name="LaButti K."/>
            <person name="Hainaut M."/>
            <person name="Henrissat B."/>
            <person name="Grigoriev I.V."/>
            <person name="Spatafora J.W."/>
            <person name="Aime M.C."/>
        </authorList>
    </citation>
    <scope>NUCLEOTIDE SEQUENCE [LARGE SCALE GENOMIC DNA]</scope>
    <source>
        <strain evidence="3 4">MCA 4718</strain>
    </source>
</reference>
<accession>A0A316UAB2</accession>
<dbReference type="GO" id="GO:0005763">
    <property type="term" value="C:mitochondrial small ribosomal subunit"/>
    <property type="evidence" value="ECO:0007669"/>
    <property type="project" value="TreeGrafter"/>
</dbReference>
<dbReference type="AlphaFoldDB" id="A0A316UAB2"/>
<dbReference type="GO" id="GO:0006412">
    <property type="term" value="P:translation"/>
    <property type="evidence" value="ECO:0007669"/>
    <property type="project" value="InterPro"/>
</dbReference>
<dbReference type="PANTHER" id="PTHR21011:SF1">
    <property type="entry name" value="SMALL RIBOSOMAL SUBUNIT PROTEIN BS6M"/>
    <property type="match status" value="1"/>
</dbReference>
<dbReference type="Proteomes" id="UP000245942">
    <property type="component" value="Unassembled WGS sequence"/>
</dbReference>
<dbReference type="GeneID" id="37016739"/>
<dbReference type="Pfam" id="PF01250">
    <property type="entry name" value="Ribosomal_S6"/>
    <property type="match status" value="1"/>
</dbReference>
<dbReference type="GO" id="GO:0003735">
    <property type="term" value="F:structural constituent of ribosome"/>
    <property type="evidence" value="ECO:0007669"/>
    <property type="project" value="InterPro"/>
</dbReference>
<comment type="similarity">
    <text evidence="1">Belongs to the bacterial ribosomal protein bS6 family.</text>
</comment>
<dbReference type="GO" id="GO:0070181">
    <property type="term" value="F:small ribosomal subunit rRNA binding"/>
    <property type="evidence" value="ECO:0007669"/>
    <property type="project" value="TreeGrafter"/>
</dbReference>
<dbReference type="SUPFAM" id="SSF54995">
    <property type="entry name" value="Ribosomal protein S6"/>
    <property type="match status" value="1"/>
</dbReference>
<evidence type="ECO:0000313" key="3">
    <source>
        <dbReference type="EMBL" id="PWN19965.1"/>
    </source>
</evidence>
<dbReference type="RefSeq" id="XP_025347125.1">
    <property type="nucleotide sequence ID" value="XM_025495005.1"/>
</dbReference>
<keyword evidence="4" id="KW-1185">Reference proteome</keyword>
<dbReference type="Gene3D" id="3.30.70.60">
    <property type="match status" value="1"/>
</dbReference>
<protein>
    <recommendedName>
        <fullName evidence="5">Ribosomal protein S6</fullName>
    </recommendedName>
</protein>
<evidence type="ECO:0000256" key="2">
    <source>
        <dbReference type="SAM" id="MobiDB-lite"/>
    </source>
</evidence>
<proteinExistence type="inferred from homology"/>
<dbReference type="InterPro" id="IPR014717">
    <property type="entry name" value="Transl_elong_EF1B/ribsomal_bS6"/>
</dbReference>
<organism evidence="3 4">
    <name type="scientific">Pseudomicrostroma glucosiphilum</name>
    <dbReference type="NCBI Taxonomy" id="1684307"/>
    <lineage>
        <taxon>Eukaryota</taxon>
        <taxon>Fungi</taxon>
        <taxon>Dikarya</taxon>
        <taxon>Basidiomycota</taxon>
        <taxon>Ustilaginomycotina</taxon>
        <taxon>Exobasidiomycetes</taxon>
        <taxon>Microstromatales</taxon>
        <taxon>Microstromatales incertae sedis</taxon>
        <taxon>Pseudomicrostroma</taxon>
    </lineage>
</organism>
<dbReference type="OrthoDB" id="10259681at2759"/>
<dbReference type="PANTHER" id="PTHR21011">
    <property type="entry name" value="MITOCHONDRIAL 28S RIBOSOMAL PROTEIN S6"/>
    <property type="match status" value="1"/>
</dbReference>
<name>A0A316UAB2_9BASI</name>
<dbReference type="CDD" id="cd15465">
    <property type="entry name" value="bS6_mito"/>
    <property type="match status" value="1"/>
</dbReference>
<gene>
    <name evidence="3" type="ORF">BCV69DRAFT_313173</name>
</gene>
<dbReference type="InterPro" id="IPR000529">
    <property type="entry name" value="Ribosomal_bS6"/>
</dbReference>
<feature type="region of interest" description="Disordered" evidence="2">
    <location>
        <begin position="104"/>
        <end position="140"/>
    </location>
</feature>
<dbReference type="InterPro" id="IPR035980">
    <property type="entry name" value="Ribosomal_bS6_sf"/>
</dbReference>
<evidence type="ECO:0000313" key="4">
    <source>
        <dbReference type="Proteomes" id="UP000245942"/>
    </source>
</evidence>
<sequence length="140" mass="15483">MPLYELFCVSAASPSSAPFRELIRSTSRLVVDNGGVVRGMQYWGRRYLPQRTKRHQQYHYEGDHFLLQFDTSPPVLSVLNSRLRADPRVVKWTALKLGEKLHEITPRGTSGGYNDLLGPPSADRAGPSGKTVMGGGNTIA</sequence>
<dbReference type="EMBL" id="KZ819329">
    <property type="protein sequence ID" value="PWN19965.1"/>
    <property type="molecule type" value="Genomic_DNA"/>
</dbReference>